<evidence type="ECO:0000256" key="2">
    <source>
        <dbReference type="ARBA" id="ARBA00005896"/>
    </source>
</evidence>
<evidence type="ECO:0000313" key="9">
    <source>
        <dbReference type="Proteomes" id="UP001390339"/>
    </source>
</evidence>
<dbReference type="Pfam" id="PF02668">
    <property type="entry name" value="TauD"/>
    <property type="match status" value="1"/>
</dbReference>
<dbReference type="Proteomes" id="UP001390339">
    <property type="component" value="Unassembled WGS sequence"/>
</dbReference>
<keyword evidence="4 8" id="KW-0223">Dioxygenase</keyword>
<name>A0ABR2J3U4_9PEZI</name>
<dbReference type="PANTHER" id="PTHR30468">
    <property type="entry name" value="ALPHA-KETOGLUTARATE-DEPENDENT SULFONATE DIOXYGENASE"/>
    <property type="match status" value="1"/>
</dbReference>
<evidence type="ECO:0000256" key="5">
    <source>
        <dbReference type="ARBA" id="ARBA00023002"/>
    </source>
</evidence>
<dbReference type="PANTHER" id="PTHR30468:SF10">
    <property type="entry name" value="TAUD_TFDA-LIKE DOMAIN-CONTAINING PROTEIN"/>
    <property type="match status" value="1"/>
</dbReference>
<keyword evidence="5" id="KW-0560">Oxidoreductase</keyword>
<dbReference type="EMBL" id="JAPCWZ010000003">
    <property type="protein sequence ID" value="KAK8872479.1"/>
    <property type="molecule type" value="Genomic_DNA"/>
</dbReference>
<feature type="domain" description="TauD/TfdA-like" evidence="7">
    <location>
        <begin position="31"/>
        <end position="324"/>
    </location>
</feature>
<comment type="similarity">
    <text evidence="2">Belongs to the TfdA dioxygenase family.</text>
</comment>
<dbReference type="InterPro" id="IPR051323">
    <property type="entry name" value="AtsK-like"/>
</dbReference>
<comment type="cofactor">
    <cofactor evidence="1">
        <name>Fe(2+)</name>
        <dbReference type="ChEBI" id="CHEBI:29033"/>
    </cofactor>
</comment>
<evidence type="ECO:0000256" key="3">
    <source>
        <dbReference type="ARBA" id="ARBA00022723"/>
    </source>
</evidence>
<reference evidence="8 9" key="1">
    <citation type="journal article" date="2024" name="IMA Fungus">
        <title>Apiospora arundinis, a panoply of carbohydrate-active enzymes and secondary metabolites.</title>
        <authorList>
            <person name="Sorensen T."/>
            <person name="Petersen C."/>
            <person name="Muurmann A.T."/>
            <person name="Christiansen J.V."/>
            <person name="Brundto M.L."/>
            <person name="Overgaard C.K."/>
            <person name="Boysen A.T."/>
            <person name="Wollenberg R.D."/>
            <person name="Larsen T.O."/>
            <person name="Sorensen J.L."/>
            <person name="Nielsen K.L."/>
            <person name="Sondergaard T.E."/>
        </authorList>
    </citation>
    <scope>NUCLEOTIDE SEQUENCE [LARGE SCALE GENOMIC DNA]</scope>
    <source>
        <strain evidence="8 9">AAU 773</strain>
    </source>
</reference>
<evidence type="ECO:0000256" key="6">
    <source>
        <dbReference type="ARBA" id="ARBA00023004"/>
    </source>
</evidence>
<keyword evidence="6" id="KW-0408">Iron</keyword>
<evidence type="ECO:0000313" key="8">
    <source>
        <dbReference type="EMBL" id="KAK8872479.1"/>
    </source>
</evidence>
<proteinExistence type="inferred from homology"/>
<dbReference type="SUPFAM" id="SSF51197">
    <property type="entry name" value="Clavaminate synthase-like"/>
    <property type="match status" value="1"/>
</dbReference>
<comment type="caution">
    <text evidence="8">The sequence shown here is derived from an EMBL/GenBank/DDBJ whole genome shotgun (WGS) entry which is preliminary data.</text>
</comment>
<dbReference type="GO" id="GO:0051213">
    <property type="term" value="F:dioxygenase activity"/>
    <property type="evidence" value="ECO:0007669"/>
    <property type="project" value="UniProtKB-KW"/>
</dbReference>
<organism evidence="8 9">
    <name type="scientific">Apiospora arundinis</name>
    <dbReference type="NCBI Taxonomy" id="335852"/>
    <lineage>
        <taxon>Eukaryota</taxon>
        <taxon>Fungi</taxon>
        <taxon>Dikarya</taxon>
        <taxon>Ascomycota</taxon>
        <taxon>Pezizomycotina</taxon>
        <taxon>Sordariomycetes</taxon>
        <taxon>Xylariomycetidae</taxon>
        <taxon>Amphisphaeriales</taxon>
        <taxon>Apiosporaceae</taxon>
        <taxon>Apiospora</taxon>
    </lineage>
</organism>
<dbReference type="InterPro" id="IPR003819">
    <property type="entry name" value="TauD/TfdA-like"/>
</dbReference>
<dbReference type="Gene3D" id="3.60.130.10">
    <property type="entry name" value="Clavaminate synthase-like"/>
    <property type="match status" value="1"/>
</dbReference>
<evidence type="ECO:0000256" key="4">
    <source>
        <dbReference type="ARBA" id="ARBA00022964"/>
    </source>
</evidence>
<accession>A0ABR2J3U4</accession>
<evidence type="ECO:0000256" key="1">
    <source>
        <dbReference type="ARBA" id="ARBA00001954"/>
    </source>
</evidence>
<keyword evidence="9" id="KW-1185">Reference proteome</keyword>
<keyword evidence="3" id="KW-0479">Metal-binding</keyword>
<evidence type="ECO:0000259" key="7">
    <source>
        <dbReference type="Pfam" id="PF02668"/>
    </source>
</evidence>
<protein>
    <submittedName>
        <fullName evidence="8">Taurine dioxygenase family protein</fullName>
    </submittedName>
</protein>
<dbReference type="InterPro" id="IPR042098">
    <property type="entry name" value="TauD-like_sf"/>
</dbReference>
<sequence length="352" mass="39655">MASNAESTDKPCFPKPMKLTGVLEKFRYIDSTPAIGREFPDLNIVDDLLNAQNVDELVRELAITISQRGVVVFRAQHNLTDQLQKQLIQRLGELTGKPTESKLHIHPVLNDTSEFGAGDRQVSVISSAHRRKLAVDGAPKGRPDLASKFSWHSDIQFEHVPPDYASLRLTQLPENGGDTLWASGYEIYERLSKPYRAFLEGLTATFMADGALFQHDSIFEGPRGNPLNIGKEFTAVHPVIRTNPVTGWKSVYAVGPLPKYINELNPKESQEVLKFLRETITDNHDLQCRFKWFSENDIAIWDNRSTFHTPTYDYDNLGPRAGHRAVGIAEVPYFDPNSLARSDEVRNQVSNK</sequence>
<gene>
    <name evidence="8" type="ORF">PGQ11_002993</name>
</gene>